<dbReference type="PATRIC" id="fig|329854.7.peg.2846"/>
<dbReference type="Proteomes" id="UP000070319">
    <property type="component" value="Unassembled WGS sequence"/>
</dbReference>
<dbReference type="AlphaFoldDB" id="A0A139LAP6"/>
<proteinExistence type="predicted"/>
<accession>A0A139LAP6</accession>
<reference evidence="1 2" key="1">
    <citation type="submission" date="2016-02" db="EMBL/GenBank/DDBJ databases">
        <authorList>
            <person name="Wen L."/>
            <person name="He K."/>
            <person name="Yang H."/>
        </authorList>
    </citation>
    <scope>NUCLEOTIDE SEQUENCE [LARGE SCALE GENOMIC DNA]</scope>
    <source>
        <strain evidence="1 2">KLE1704</strain>
    </source>
</reference>
<comment type="caution">
    <text evidence="1">The sequence shown here is derived from an EMBL/GenBank/DDBJ whole genome shotgun (WGS) entry which is preliminary data.</text>
</comment>
<evidence type="ECO:0000313" key="1">
    <source>
        <dbReference type="EMBL" id="KXT48518.1"/>
    </source>
</evidence>
<name>A0A139LAP6_9BACE</name>
<organism evidence="1">
    <name type="scientific">Bacteroides intestinalis</name>
    <dbReference type="NCBI Taxonomy" id="329854"/>
    <lineage>
        <taxon>Bacteria</taxon>
        <taxon>Pseudomonadati</taxon>
        <taxon>Bacteroidota</taxon>
        <taxon>Bacteroidia</taxon>
        <taxon>Bacteroidales</taxon>
        <taxon>Bacteroidaceae</taxon>
        <taxon>Bacteroides</taxon>
    </lineage>
</organism>
<sequence>MPPSSQALLSFLPPFRNSHNYNLLSFLSFLKKPYLCGAFQE</sequence>
<evidence type="ECO:0000313" key="2">
    <source>
        <dbReference type="Proteomes" id="UP000070319"/>
    </source>
</evidence>
<protein>
    <submittedName>
        <fullName evidence="1">Uncharacterized protein</fullName>
    </submittedName>
</protein>
<gene>
    <name evidence="1" type="ORF">HMPREF2531_02795</name>
</gene>
<dbReference type="EMBL" id="LTDF01000098">
    <property type="protein sequence ID" value="KXT48518.1"/>
    <property type="molecule type" value="Genomic_DNA"/>
</dbReference>